<accession>A0ABT6Y8R1</accession>
<evidence type="ECO:0000313" key="1">
    <source>
        <dbReference type="EMBL" id="MDI9859646.1"/>
    </source>
</evidence>
<proteinExistence type="predicted"/>
<reference evidence="1 2" key="1">
    <citation type="submission" date="2023-05" db="EMBL/GenBank/DDBJ databases">
        <title>Novel species of genus Flectobacillus isolated from stream in China.</title>
        <authorList>
            <person name="Lu H."/>
        </authorList>
    </citation>
    <scope>NUCLEOTIDE SEQUENCE [LARGE SCALE GENOMIC DNA]</scope>
    <source>
        <strain evidence="1 2">KCTC 42575</strain>
    </source>
</reference>
<gene>
    <name evidence="1" type="ORF">QM524_10520</name>
</gene>
<organism evidence="1 2">
    <name type="scientific">Flectobacillus roseus</name>
    <dbReference type="NCBI Taxonomy" id="502259"/>
    <lineage>
        <taxon>Bacteria</taxon>
        <taxon>Pseudomonadati</taxon>
        <taxon>Bacteroidota</taxon>
        <taxon>Cytophagia</taxon>
        <taxon>Cytophagales</taxon>
        <taxon>Flectobacillaceae</taxon>
        <taxon>Flectobacillus</taxon>
    </lineage>
</organism>
<dbReference type="EMBL" id="JASHIF010000008">
    <property type="protein sequence ID" value="MDI9859646.1"/>
    <property type="molecule type" value="Genomic_DNA"/>
</dbReference>
<keyword evidence="2" id="KW-1185">Reference proteome</keyword>
<name>A0ABT6Y8R1_9BACT</name>
<sequence>MECHNCSAPVDSHTHLDSEEVKFPANGDFSICLYCGALAEFSNGSLIPLSDEVMESIQKDDPETWYHLLEVQSMIRHENI</sequence>
<evidence type="ECO:0000313" key="2">
    <source>
        <dbReference type="Proteomes" id="UP001236507"/>
    </source>
</evidence>
<protein>
    <recommendedName>
        <fullName evidence="3">YokU family protein</fullName>
    </recommendedName>
</protein>
<evidence type="ECO:0008006" key="3">
    <source>
        <dbReference type="Google" id="ProtNLM"/>
    </source>
</evidence>
<dbReference type="Proteomes" id="UP001236507">
    <property type="component" value="Unassembled WGS sequence"/>
</dbReference>
<comment type="caution">
    <text evidence="1">The sequence shown here is derived from an EMBL/GenBank/DDBJ whole genome shotgun (WGS) entry which is preliminary data.</text>
</comment>
<dbReference type="RefSeq" id="WP_283344549.1">
    <property type="nucleotide sequence ID" value="NZ_JASHIF010000008.1"/>
</dbReference>